<keyword evidence="5 8" id="KW-0812">Transmembrane</keyword>
<feature type="transmembrane region" description="Helical" evidence="8">
    <location>
        <begin position="318"/>
        <end position="340"/>
    </location>
</feature>
<dbReference type="InterPro" id="IPR050297">
    <property type="entry name" value="LipidA_mod_glycosyltrf_83"/>
</dbReference>
<evidence type="ECO:0000256" key="4">
    <source>
        <dbReference type="ARBA" id="ARBA00022679"/>
    </source>
</evidence>
<dbReference type="PANTHER" id="PTHR33908:SF11">
    <property type="entry name" value="MEMBRANE PROTEIN"/>
    <property type="match status" value="1"/>
</dbReference>
<feature type="transmembrane region" description="Helical" evidence="8">
    <location>
        <begin position="361"/>
        <end position="378"/>
    </location>
</feature>
<reference evidence="10" key="1">
    <citation type="submission" date="2021-12" db="EMBL/GenBank/DDBJ databases">
        <title>Discovery of the Pendulisporaceae a myxobacterial family with distinct sporulation behavior and unique specialized metabolism.</title>
        <authorList>
            <person name="Garcia R."/>
            <person name="Popoff A."/>
            <person name="Bader C.D."/>
            <person name="Loehr J."/>
            <person name="Walesch S."/>
            <person name="Walt C."/>
            <person name="Boldt J."/>
            <person name="Bunk B."/>
            <person name="Haeckl F.J.F.P.J."/>
            <person name="Gunesch A.P."/>
            <person name="Birkelbach J."/>
            <person name="Nuebel U."/>
            <person name="Pietschmann T."/>
            <person name="Bach T."/>
            <person name="Mueller R."/>
        </authorList>
    </citation>
    <scope>NUCLEOTIDE SEQUENCE</scope>
    <source>
        <strain evidence="10">MSr11367</strain>
    </source>
</reference>
<keyword evidence="2" id="KW-1003">Cell membrane</keyword>
<feature type="transmembrane region" description="Helical" evidence="8">
    <location>
        <begin position="174"/>
        <end position="197"/>
    </location>
</feature>
<dbReference type="Pfam" id="PF13231">
    <property type="entry name" value="PMT_2"/>
    <property type="match status" value="1"/>
</dbReference>
<evidence type="ECO:0000256" key="3">
    <source>
        <dbReference type="ARBA" id="ARBA00022676"/>
    </source>
</evidence>
<comment type="subcellular location">
    <subcellularLocation>
        <location evidence="1">Cell membrane</location>
        <topology evidence="1">Multi-pass membrane protein</topology>
    </subcellularLocation>
</comment>
<evidence type="ECO:0000256" key="7">
    <source>
        <dbReference type="ARBA" id="ARBA00023136"/>
    </source>
</evidence>
<keyword evidence="3" id="KW-0328">Glycosyltransferase</keyword>
<feature type="transmembrane region" description="Helical" evidence="8">
    <location>
        <begin position="204"/>
        <end position="219"/>
    </location>
</feature>
<evidence type="ECO:0000313" key="10">
    <source>
        <dbReference type="EMBL" id="WXB04221.1"/>
    </source>
</evidence>
<keyword evidence="4" id="KW-0808">Transferase</keyword>
<evidence type="ECO:0000256" key="8">
    <source>
        <dbReference type="SAM" id="Phobius"/>
    </source>
</evidence>
<accession>A0ABZ2KZV9</accession>
<gene>
    <name evidence="10" type="ORF">LVJ94_45870</name>
</gene>
<evidence type="ECO:0000256" key="5">
    <source>
        <dbReference type="ARBA" id="ARBA00022692"/>
    </source>
</evidence>
<name>A0ABZ2KZV9_9BACT</name>
<sequence length="575" mass="63926">MTPSPRGPLRPQAAANEPKRLSWARFPEAIGWRDHAVGAVLFLAYVIWLVITARSLGFPRDESFYFHAGQSYARWFELLVSQPKAAMERGAIDGAWGYNHEHPSLMKSLFGISWLVLHQKWKIIADASTAFRLPGMAMGGLSLWVTYLFGARVYSRRAGLMAAVLLALMPHIFFHAHLACFDMPIAAMWLLSVYVYYRSVEEKTLGWALAAGIVYGLTLETKHNAWILPAVFVPYTLVVYGRAFFAEKGEKREKLQLPMELISMAVVGPFVFYALWPWMWSDTADRLREYVNFHVHHEYYNIEYLGKNYFGPPSPPSYAPVMILATVPSITLLLFALGAGERVVALWKRLRAKLLGTSGEADLLLLLAFAAPLAVFFLPKTPIFGGTKHWMPAYPFLAIFAGRGFDVVADALGRAVAALPGALAKRQRELTWALAAACIAAPLAITVHSHPFGLSAYVPLVGGTAGGADLGLNRQFWGFTTQSVAPYLQANAPRGASVFIHDTTGDAWARMLDEGRMRRDLRASWSPGDSMFSLVQHELHMNEVDHQIWVVYGGTAPAYVLTHDGVPIVSVYRRK</sequence>
<dbReference type="InterPro" id="IPR038731">
    <property type="entry name" value="RgtA/B/C-like"/>
</dbReference>
<evidence type="ECO:0000256" key="2">
    <source>
        <dbReference type="ARBA" id="ARBA00022475"/>
    </source>
</evidence>
<feature type="transmembrane region" description="Helical" evidence="8">
    <location>
        <begin position="257"/>
        <end position="276"/>
    </location>
</feature>
<dbReference type="Proteomes" id="UP001374803">
    <property type="component" value="Chromosome"/>
</dbReference>
<keyword evidence="6 8" id="KW-1133">Transmembrane helix</keyword>
<dbReference type="EMBL" id="CP089983">
    <property type="protein sequence ID" value="WXB04221.1"/>
    <property type="molecule type" value="Genomic_DNA"/>
</dbReference>
<dbReference type="RefSeq" id="WP_394833858.1">
    <property type="nucleotide sequence ID" value="NZ_CP089929.1"/>
</dbReference>
<evidence type="ECO:0000259" key="9">
    <source>
        <dbReference type="Pfam" id="PF13231"/>
    </source>
</evidence>
<organism evidence="10 11">
    <name type="scientific">Pendulispora rubella</name>
    <dbReference type="NCBI Taxonomy" id="2741070"/>
    <lineage>
        <taxon>Bacteria</taxon>
        <taxon>Pseudomonadati</taxon>
        <taxon>Myxococcota</taxon>
        <taxon>Myxococcia</taxon>
        <taxon>Myxococcales</taxon>
        <taxon>Sorangiineae</taxon>
        <taxon>Pendulisporaceae</taxon>
        <taxon>Pendulispora</taxon>
    </lineage>
</organism>
<keyword evidence="11" id="KW-1185">Reference proteome</keyword>
<feature type="domain" description="Glycosyltransferase RgtA/B/C/D-like" evidence="9">
    <location>
        <begin position="122"/>
        <end position="247"/>
    </location>
</feature>
<evidence type="ECO:0000313" key="11">
    <source>
        <dbReference type="Proteomes" id="UP001374803"/>
    </source>
</evidence>
<keyword evidence="7 8" id="KW-0472">Membrane</keyword>
<proteinExistence type="predicted"/>
<feature type="transmembrane region" description="Helical" evidence="8">
    <location>
        <begin position="36"/>
        <end position="56"/>
    </location>
</feature>
<evidence type="ECO:0000256" key="1">
    <source>
        <dbReference type="ARBA" id="ARBA00004651"/>
    </source>
</evidence>
<evidence type="ECO:0000256" key="6">
    <source>
        <dbReference type="ARBA" id="ARBA00022989"/>
    </source>
</evidence>
<feature type="transmembrane region" description="Helical" evidence="8">
    <location>
        <begin position="225"/>
        <end position="245"/>
    </location>
</feature>
<protein>
    <submittedName>
        <fullName evidence="10">Glycosyltransferase family 39 protein</fullName>
    </submittedName>
</protein>
<dbReference type="PANTHER" id="PTHR33908">
    <property type="entry name" value="MANNOSYLTRANSFERASE YKCB-RELATED"/>
    <property type="match status" value="1"/>
</dbReference>
<feature type="transmembrane region" description="Helical" evidence="8">
    <location>
        <begin position="130"/>
        <end position="154"/>
    </location>
</feature>